<dbReference type="Proteomes" id="UP000006794">
    <property type="component" value="Plasmid pHALXA01"/>
</dbReference>
<keyword evidence="4" id="KW-1185">Reference proteome</keyword>
<dbReference type="InterPro" id="IPR010262">
    <property type="entry name" value="Arylsulfotransferase_bact"/>
</dbReference>
<dbReference type="Pfam" id="PF05935">
    <property type="entry name" value="Arylsulfotrans"/>
    <property type="match status" value="1"/>
</dbReference>
<dbReference type="GO" id="GO:0004062">
    <property type="term" value="F:aryl sulfotransferase activity"/>
    <property type="evidence" value="ECO:0007669"/>
    <property type="project" value="InterPro"/>
</dbReference>
<dbReference type="RefSeq" id="WP_013875918.1">
    <property type="nucleotide sequence ID" value="NC_015658.1"/>
</dbReference>
<dbReference type="Gene3D" id="2.120.10.30">
    <property type="entry name" value="TolB, C-terminal domain"/>
    <property type="match status" value="1"/>
</dbReference>
<evidence type="ECO:0008006" key="5">
    <source>
        <dbReference type="Google" id="ProtNLM"/>
    </source>
</evidence>
<feature type="transmembrane region" description="Helical" evidence="2">
    <location>
        <begin position="21"/>
        <end position="40"/>
    </location>
</feature>
<geneLocation type="plasmid" evidence="3 4">
    <name>pHALXA01</name>
</geneLocation>
<keyword evidence="2" id="KW-0472">Membrane</keyword>
<dbReference type="OrthoDB" id="306371at2157"/>
<protein>
    <recommendedName>
        <fullName evidence="5">Arylsulfotransferase</fullName>
    </recommendedName>
</protein>
<keyword evidence="2" id="KW-1133">Transmembrane helix</keyword>
<accession>F8DDT6</accession>
<evidence type="ECO:0000313" key="3">
    <source>
        <dbReference type="EMBL" id="AEH39190.1"/>
    </source>
</evidence>
<dbReference type="EMBL" id="CP002840">
    <property type="protein sequence ID" value="AEH39190.1"/>
    <property type="molecule type" value="Genomic_DNA"/>
</dbReference>
<keyword evidence="3" id="KW-0614">Plasmid</keyword>
<dbReference type="AlphaFoldDB" id="F8DDT6"/>
<gene>
    <name evidence="3" type="ordered locus">Halxa_0601</name>
</gene>
<reference evidence="4" key="1">
    <citation type="journal article" date="2012" name="Stand. Genomic Sci.">
        <title>Complete genome sequence of Halopiger xanaduensis type strain (SH-6(T)).</title>
        <authorList>
            <person name="Anderson I."/>
            <person name="Tindall B.J."/>
            <person name="Rohde M."/>
            <person name="Lucas S."/>
            <person name="Han J."/>
            <person name="Lapidus A."/>
            <person name="Cheng J.F."/>
            <person name="Goodwin L."/>
            <person name="Pitluck S."/>
            <person name="Peters L."/>
            <person name="Pati A."/>
            <person name="Mikhailova N."/>
            <person name="Pagani I."/>
            <person name="Teshima H."/>
            <person name="Han C."/>
            <person name="Tapia R."/>
            <person name="Land M."/>
            <person name="Woyke T."/>
            <person name="Klenk H.P."/>
            <person name="Kyrpides N."/>
            <person name="Ivanova N."/>
        </authorList>
    </citation>
    <scope>NUCLEOTIDE SEQUENCE [LARGE SCALE GENOMIC DNA]</scope>
    <source>
        <strain evidence="4">DSM 18323 / JCM 14033 / SH-6</strain>
        <plasmid evidence="4">Plasmid pHALXA01</plasmid>
    </source>
</reference>
<keyword evidence="2" id="KW-0812">Transmembrane</keyword>
<dbReference type="InterPro" id="IPR011042">
    <property type="entry name" value="6-blade_b-propeller_TolB-like"/>
</dbReference>
<organism evidence="3 4">
    <name type="scientific">Halopiger xanaduensis (strain DSM 18323 / JCM 14033 / SH-6)</name>
    <dbReference type="NCBI Taxonomy" id="797210"/>
    <lineage>
        <taxon>Archaea</taxon>
        <taxon>Methanobacteriati</taxon>
        <taxon>Methanobacteriota</taxon>
        <taxon>Stenosarchaea group</taxon>
        <taxon>Halobacteria</taxon>
        <taxon>Halobacteriales</taxon>
        <taxon>Natrialbaceae</taxon>
        <taxon>Halopiger</taxon>
    </lineage>
</organism>
<dbReference type="HOGENOM" id="CLU_037095_0_0_2"/>
<dbReference type="SUPFAM" id="SSF101898">
    <property type="entry name" value="NHL repeat"/>
    <property type="match status" value="1"/>
</dbReference>
<feature type="region of interest" description="Disordered" evidence="1">
    <location>
        <begin position="361"/>
        <end position="387"/>
    </location>
</feature>
<name>F8DDT6_HALXS</name>
<proteinExistence type="predicted"/>
<evidence type="ECO:0000313" key="4">
    <source>
        <dbReference type="Proteomes" id="UP000006794"/>
    </source>
</evidence>
<evidence type="ECO:0000256" key="2">
    <source>
        <dbReference type="SAM" id="Phobius"/>
    </source>
</evidence>
<evidence type="ECO:0000256" key="1">
    <source>
        <dbReference type="SAM" id="MobiDB-lite"/>
    </source>
</evidence>
<dbReference type="KEGG" id="hxa:Halxa_0601"/>
<dbReference type="GeneID" id="10795458"/>
<sequence>MTALSIPPLGRLRSLGTRTRLRVGFAILVVLSAAIVASAASGGLSTASKEAVPAAPPTENHTVVTESGRVGTITAYAPDGDVIYYNNSRTKYFDVDPVEGDPLTVEYTATETIHTKGPTCTSPPCALNVIERADLETGEVEVVYERYDRKELAAEWHDSTRINESHVVVADMIADQVFIVNTETGIVEWLWDAQADFPLESGHAYPRDWTHLNDVEYIEEGEHEGRIVASLRNQDRVVFLDPETGLVEDWTLGIEDDYDIQYEQHNPDYIPESRGGPAIVVADSENGRVQEFQREDGEWVRTWQWADDRMQWPRDADRLPNGNTLITDTHGNRVLEVDPSGEIVWQVESMLPYDVERLETGAESTSGHSAAELGLESRTPADADADREAGGVGFRPLEFFGGVLESVLPYRIYNALIFVAPVWIGKAEAAAIAVGLLSGVTWTALELGWRLRDSSLTVRSPVYRDRE</sequence>